<dbReference type="GeneID" id="103516838"/>
<dbReference type="RefSeq" id="XP_026684932.1">
    <property type="nucleotide sequence ID" value="XM_026829131.1"/>
</dbReference>
<dbReference type="PaxDb" id="121845-A0A3Q0J8W6"/>
<feature type="domain" description="Carrier" evidence="1">
    <location>
        <begin position="24"/>
        <end position="101"/>
    </location>
</feature>
<dbReference type="Pfam" id="PF00550">
    <property type="entry name" value="PP-binding"/>
    <property type="match status" value="1"/>
</dbReference>
<gene>
    <name evidence="3" type="primary">LOC103516838</name>
</gene>
<proteinExistence type="predicted"/>
<dbReference type="STRING" id="121845.A0A3Q0J8W6"/>
<dbReference type="SUPFAM" id="SSF47336">
    <property type="entry name" value="ACP-like"/>
    <property type="match status" value="1"/>
</dbReference>
<dbReference type="Gene3D" id="1.10.1200.10">
    <property type="entry name" value="ACP-like"/>
    <property type="match status" value="1"/>
</dbReference>
<accession>A0A3Q0J8W6</accession>
<organism evidence="2 3">
    <name type="scientific">Diaphorina citri</name>
    <name type="common">Asian citrus psyllid</name>
    <dbReference type="NCBI Taxonomy" id="121845"/>
    <lineage>
        <taxon>Eukaryota</taxon>
        <taxon>Metazoa</taxon>
        <taxon>Ecdysozoa</taxon>
        <taxon>Arthropoda</taxon>
        <taxon>Hexapoda</taxon>
        <taxon>Insecta</taxon>
        <taxon>Pterygota</taxon>
        <taxon>Neoptera</taxon>
        <taxon>Paraneoptera</taxon>
        <taxon>Hemiptera</taxon>
        <taxon>Sternorrhyncha</taxon>
        <taxon>Psylloidea</taxon>
        <taxon>Psyllidae</taxon>
        <taxon>Diaphorininae</taxon>
        <taxon>Diaphorina</taxon>
    </lineage>
</organism>
<keyword evidence="2" id="KW-1185">Reference proteome</keyword>
<dbReference type="KEGG" id="dci:103516838"/>
<evidence type="ECO:0000313" key="3">
    <source>
        <dbReference type="RefSeq" id="XP_026684932.1"/>
    </source>
</evidence>
<dbReference type="InterPro" id="IPR036736">
    <property type="entry name" value="ACP-like_sf"/>
</dbReference>
<dbReference type="InterPro" id="IPR009081">
    <property type="entry name" value="PP-bd_ACP"/>
</dbReference>
<sequence length="218" mass="24262">MEARRYCGADNSTAVQIDYTGIGSDRLPVAKVLFDTVVQVLGSSVRSHVSQSVNFYQIGGNSLNSIYTITKLREAGHQVSVADFVSAQTLGDIIDLILSNKAHPGISLSNQYECVFLTHAHKQDLFQIITDSFYEKADLERWIIPELKRDCYVELLEQIWEPLVAARLSFIVKSREVGEGGKILGACLNFDALDEPEVAITSKLNIIFEFLEHLEGPI</sequence>
<dbReference type="Proteomes" id="UP000079169">
    <property type="component" value="Unplaced"/>
</dbReference>
<reference evidence="3" key="1">
    <citation type="submission" date="2025-08" db="UniProtKB">
        <authorList>
            <consortium name="RefSeq"/>
        </authorList>
    </citation>
    <scope>IDENTIFICATION</scope>
</reference>
<dbReference type="Gene3D" id="3.40.630.30">
    <property type="match status" value="1"/>
</dbReference>
<dbReference type="AlphaFoldDB" id="A0A3Q0J8W6"/>
<dbReference type="PROSITE" id="PS50075">
    <property type="entry name" value="CARRIER"/>
    <property type="match status" value="1"/>
</dbReference>
<evidence type="ECO:0000259" key="1">
    <source>
        <dbReference type="PROSITE" id="PS50075"/>
    </source>
</evidence>
<protein>
    <submittedName>
        <fullName evidence="3">Uncharacterized protein LOC103516838</fullName>
    </submittedName>
</protein>
<name>A0A3Q0J8W6_DIACI</name>
<feature type="non-terminal residue" evidence="3">
    <location>
        <position position="218"/>
    </location>
</feature>
<evidence type="ECO:0000313" key="2">
    <source>
        <dbReference type="Proteomes" id="UP000079169"/>
    </source>
</evidence>